<evidence type="ECO:0000313" key="1">
    <source>
        <dbReference type="EMBL" id="KGJ87217.1"/>
    </source>
</evidence>
<proteinExistence type="predicted"/>
<dbReference type="Proteomes" id="UP000029843">
    <property type="component" value="Unassembled WGS sequence"/>
</dbReference>
<dbReference type="EMBL" id="JQED01000055">
    <property type="protein sequence ID" value="KGJ87217.1"/>
    <property type="molecule type" value="Genomic_DNA"/>
</dbReference>
<reference evidence="1 2" key="1">
    <citation type="submission" date="2014-08" db="EMBL/GenBank/DDBJ databases">
        <title>Genomic and Phenotypic Diversity of Colwellia psychrerythraea strains from Disparate Marine Basins.</title>
        <authorList>
            <person name="Techtmann S.M."/>
            <person name="Stelling S.C."/>
            <person name="Utturkar S.M."/>
            <person name="Alshibli N."/>
            <person name="Harris A."/>
            <person name="Brown S.D."/>
            <person name="Hazen T.C."/>
        </authorList>
    </citation>
    <scope>NUCLEOTIDE SEQUENCE [LARGE SCALE GENOMIC DNA]</scope>
    <source>
        <strain evidence="1 2">ND2E</strain>
    </source>
</reference>
<evidence type="ECO:0008006" key="3">
    <source>
        <dbReference type="Google" id="ProtNLM"/>
    </source>
</evidence>
<comment type="caution">
    <text evidence="1">The sequence shown here is derived from an EMBL/GenBank/DDBJ whole genome shotgun (WGS) entry which is preliminary data.</text>
</comment>
<dbReference type="OrthoDB" id="6220548at2"/>
<sequence>MNKYLISPLLLSLFLQGCGGGSSSSPEVPVDPVEYTFSLTAQLTNDCGVASAFTDVELLLQDDSWQTLNTYKADDKGLINFVTTSEFINYTLVAKDQQGSEAQGLNVVSFYQASSATPSQYQAQFDELVDNTTCECLTQNLELSHRPFVTQTDVSSSLPFDNWKEVDDSTTLFEGVKVCRAVEGDWPLHSFSVKGTDANQKLIAAADFSNDFSENVAGVWSLSAFQVADAVDLVMPHQDFNTNQLIKDIKHFPIAVTEDDDSVLVFSTHDYISEAYYQSQASVTFDESSSIFGSSVIKTHHQVISTIAQDSFLVKANAQKPPIDDRNFSEIKEDGSYDYSAVSGYPMAVISFTFTAYDPDTSLLMPAKWTFYGPEQGMLAISADLTGYKDIINIDTDKKSTDIHLIKSMMTNNYQDYIKYYQGGNTVENAIEASHDFVRNIDEVEISIKLK</sequence>
<dbReference type="AlphaFoldDB" id="A0A099KAZ1"/>
<gene>
    <name evidence="1" type="ORF">ND2E_0624</name>
</gene>
<name>A0A099KAZ1_COLPS</name>
<organism evidence="1 2">
    <name type="scientific">Colwellia psychrerythraea</name>
    <name type="common">Vibrio psychroerythus</name>
    <dbReference type="NCBI Taxonomy" id="28229"/>
    <lineage>
        <taxon>Bacteria</taxon>
        <taxon>Pseudomonadati</taxon>
        <taxon>Pseudomonadota</taxon>
        <taxon>Gammaproteobacteria</taxon>
        <taxon>Alteromonadales</taxon>
        <taxon>Colwelliaceae</taxon>
        <taxon>Colwellia</taxon>
    </lineage>
</organism>
<dbReference type="PROSITE" id="PS51257">
    <property type="entry name" value="PROKAR_LIPOPROTEIN"/>
    <property type="match status" value="1"/>
</dbReference>
<dbReference type="PATRIC" id="fig|28229.4.peg.4107"/>
<dbReference type="RefSeq" id="WP_033095644.1">
    <property type="nucleotide sequence ID" value="NZ_JQED01000055.1"/>
</dbReference>
<evidence type="ECO:0000313" key="2">
    <source>
        <dbReference type="Proteomes" id="UP000029843"/>
    </source>
</evidence>
<protein>
    <recommendedName>
        <fullName evidence="3">Lipoprotein</fullName>
    </recommendedName>
</protein>
<accession>A0A099KAZ1</accession>